<dbReference type="EMBL" id="KL367594">
    <property type="protein sequence ID" value="KFD62511.1"/>
    <property type="molecule type" value="Genomic_DNA"/>
</dbReference>
<evidence type="ECO:0000313" key="3">
    <source>
        <dbReference type="EMBL" id="KFD62511.1"/>
    </source>
</evidence>
<evidence type="ECO:0000256" key="1">
    <source>
        <dbReference type="SAM" id="MobiDB-lite"/>
    </source>
</evidence>
<evidence type="ECO:0000313" key="4">
    <source>
        <dbReference type="Proteomes" id="UP000030764"/>
    </source>
</evidence>
<gene>
    <name evidence="2" type="ORF">M513_04411</name>
    <name evidence="3" type="ORF">M514_04411</name>
</gene>
<evidence type="ECO:0000313" key="2">
    <source>
        <dbReference type="EMBL" id="KFD54711.1"/>
    </source>
</evidence>
<accession>A0A085MBW5</accession>
<organism evidence="2 4">
    <name type="scientific">Trichuris suis</name>
    <name type="common">pig whipworm</name>
    <dbReference type="NCBI Taxonomy" id="68888"/>
    <lineage>
        <taxon>Eukaryota</taxon>
        <taxon>Metazoa</taxon>
        <taxon>Ecdysozoa</taxon>
        <taxon>Nematoda</taxon>
        <taxon>Enoplea</taxon>
        <taxon>Dorylaimia</taxon>
        <taxon>Trichinellida</taxon>
        <taxon>Trichuridae</taxon>
        <taxon>Trichuris</taxon>
    </lineage>
</organism>
<reference evidence="2 4" key="1">
    <citation type="journal article" date="2014" name="Nat. Genet.">
        <title>Genome and transcriptome of the porcine whipworm Trichuris suis.</title>
        <authorList>
            <person name="Jex A.R."/>
            <person name="Nejsum P."/>
            <person name="Schwarz E.M."/>
            <person name="Hu L."/>
            <person name="Young N.D."/>
            <person name="Hall R.S."/>
            <person name="Korhonen P.K."/>
            <person name="Liao S."/>
            <person name="Thamsborg S."/>
            <person name="Xia J."/>
            <person name="Xu P."/>
            <person name="Wang S."/>
            <person name="Scheerlinck J.P."/>
            <person name="Hofmann A."/>
            <person name="Sternberg P.W."/>
            <person name="Wang J."/>
            <person name="Gasser R.B."/>
        </authorList>
    </citation>
    <scope>NUCLEOTIDE SEQUENCE [LARGE SCALE GENOMIC DNA]</scope>
    <source>
        <strain evidence="3">DCEP-RM93F</strain>
        <strain evidence="2">DCEP-RM93M</strain>
    </source>
</reference>
<dbReference type="Proteomes" id="UP000030758">
    <property type="component" value="Unassembled WGS sequence"/>
</dbReference>
<protein>
    <submittedName>
        <fullName evidence="2">Uncharacterized protein</fullName>
    </submittedName>
</protein>
<sequence length="81" mass="8910">MQVCSALRSANVTKKLNLYPFSLYEGFAGEESRKDTTASITSVIKRSLSTEAEDQSQLSTSKNAGISYPPVLTALRRRPNK</sequence>
<proteinExistence type="predicted"/>
<feature type="compositionally biased region" description="Polar residues" evidence="1">
    <location>
        <begin position="50"/>
        <end position="64"/>
    </location>
</feature>
<dbReference type="EMBL" id="KL363205">
    <property type="protein sequence ID" value="KFD54711.1"/>
    <property type="molecule type" value="Genomic_DNA"/>
</dbReference>
<keyword evidence="4" id="KW-1185">Reference proteome</keyword>
<dbReference type="AlphaFoldDB" id="A0A085MBW5"/>
<name>A0A085MBW5_9BILA</name>
<dbReference type="Proteomes" id="UP000030764">
    <property type="component" value="Unassembled WGS sequence"/>
</dbReference>
<feature type="region of interest" description="Disordered" evidence="1">
    <location>
        <begin position="50"/>
        <end position="81"/>
    </location>
</feature>